<dbReference type="EMBL" id="CBTJ020000021">
    <property type="protein sequence ID" value="CDI01582.1"/>
    <property type="molecule type" value="Genomic_DNA"/>
</dbReference>
<comment type="caution">
    <text evidence="2">The sequence shown here is derived from an EMBL/GenBank/DDBJ whole genome shotgun (WGS) entry which is preliminary data.</text>
</comment>
<keyword evidence="3" id="KW-1185">Reference proteome</keyword>
<feature type="region of interest" description="Disordered" evidence="1">
    <location>
        <begin position="13"/>
        <end position="38"/>
    </location>
</feature>
<organism evidence="2 3">
    <name type="scientific">Candidatus Competibacter denitrificans Run_A_D11</name>
    <dbReference type="NCBI Taxonomy" id="1400863"/>
    <lineage>
        <taxon>Bacteria</taxon>
        <taxon>Pseudomonadati</taxon>
        <taxon>Pseudomonadota</taxon>
        <taxon>Gammaproteobacteria</taxon>
        <taxon>Candidatus Competibacteraceae</taxon>
        <taxon>Candidatus Competibacter</taxon>
    </lineage>
</organism>
<accession>W6M2A0</accession>
<dbReference type="STRING" id="1400863.BN873_160045"/>
<evidence type="ECO:0000256" key="1">
    <source>
        <dbReference type="SAM" id="MobiDB-lite"/>
    </source>
</evidence>
<proteinExistence type="predicted"/>
<feature type="compositionally biased region" description="Polar residues" evidence="1">
    <location>
        <begin position="19"/>
        <end position="37"/>
    </location>
</feature>
<reference evidence="2" key="2">
    <citation type="submission" date="2014-03" db="EMBL/GenBank/DDBJ databases">
        <title>Candidatus Competibacter-lineage genomes retrieved from metagenomes reveal functional metabolic diversity.</title>
        <authorList>
            <person name="McIlroy S.J."/>
            <person name="Albertsen M."/>
            <person name="Andresen E.K."/>
            <person name="Saunders A.M."/>
            <person name="Kristiansen R."/>
            <person name="Stokholm-Bjerregaard M."/>
            <person name="Nielsen K.L."/>
            <person name="Nielsen P.H."/>
        </authorList>
    </citation>
    <scope>NUCLEOTIDE SEQUENCE</scope>
    <source>
        <strain evidence="2">Run_A_D11</strain>
    </source>
</reference>
<gene>
    <name evidence="2" type="ORF">BN873_160045</name>
</gene>
<name>W6M2A0_9GAMM</name>
<dbReference type="AlphaFoldDB" id="W6M2A0"/>
<reference evidence="2" key="1">
    <citation type="submission" date="2013-07" db="EMBL/GenBank/DDBJ databases">
        <authorList>
            <person name="McIlroy S."/>
        </authorList>
    </citation>
    <scope>NUCLEOTIDE SEQUENCE [LARGE SCALE GENOMIC DNA]</scope>
    <source>
        <strain evidence="2">Run_A_D11</strain>
    </source>
</reference>
<protein>
    <submittedName>
        <fullName evidence="2">Uncharacterized protein</fullName>
    </submittedName>
</protein>
<evidence type="ECO:0000313" key="3">
    <source>
        <dbReference type="Proteomes" id="UP000035760"/>
    </source>
</evidence>
<sequence>MLFRPIFIRVRPNFGPDWGNSSQNPSAPNEKSHSIITPASGYVGPAGGVVIGSMDTRAQKTAKNGRFLS</sequence>
<evidence type="ECO:0000313" key="2">
    <source>
        <dbReference type="EMBL" id="CDI01582.1"/>
    </source>
</evidence>
<dbReference type="Proteomes" id="UP000035760">
    <property type="component" value="Unassembled WGS sequence"/>
</dbReference>